<dbReference type="GO" id="GO:0003677">
    <property type="term" value="F:DNA binding"/>
    <property type="evidence" value="ECO:0007669"/>
    <property type="project" value="InterPro"/>
</dbReference>
<sequence length="145" mass="16842">MPNHVHIIIKLYENENGLNKIISNGKRFLAYELTKRLKASCKTDLLERLSAACTEKEKAKGQKHKVFELSFDAKPIFSTAFLHQKIDYIHHNPVMGKWSLCSDFTIYPHSSAAFYHLSKPHEYVAIADYRDFWTDINQIKPVSLF</sequence>
<gene>
    <name evidence="1" type="ORF">LX99_02442</name>
</gene>
<protein>
    <recommendedName>
        <fullName evidence="3">Transposase IS200 family protein</fullName>
    </recommendedName>
</protein>
<dbReference type="GO" id="GO:0004803">
    <property type="term" value="F:transposase activity"/>
    <property type="evidence" value="ECO:0007669"/>
    <property type="project" value="InterPro"/>
</dbReference>
<evidence type="ECO:0000313" key="1">
    <source>
        <dbReference type="EMBL" id="PWK77565.1"/>
    </source>
</evidence>
<dbReference type="Proteomes" id="UP000245678">
    <property type="component" value="Unassembled WGS sequence"/>
</dbReference>
<dbReference type="SUPFAM" id="SSF143422">
    <property type="entry name" value="Transposase IS200-like"/>
    <property type="match status" value="1"/>
</dbReference>
<evidence type="ECO:0008006" key="3">
    <source>
        <dbReference type="Google" id="ProtNLM"/>
    </source>
</evidence>
<keyword evidence="2" id="KW-1185">Reference proteome</keyword>
<reference evidence="1 2" key="1">
    <citation type="submission" date="2018-05" db="EMBL/GenBank/DDBJ databases">
        <title>Genomic Encyclopedia of Archaeal and Bacterial Type Strains, Phase II (KMG-II): from individual species to whole genera.</title>
        <authorList>
            <person name="Goeker M."/>
        </authorList>
    </citation>
    <scope>NUCLEOTIDE SEQUENCE [LARGE SCALE GENOMIC DNA]</scope>
    <source>
        <strain evidence="1 2">DSM 19975</strain>
    </source>
</reference>
<accession>A0A316HH45</accession>
<name>A0A316HH45_9SPHI</name>
<dbReference type="EMBL" id="QGHA01000004">
    <property type="protein sequence ID" value="PWK77565.1"/>
    <property type="molecule type" value="Genomic_DNA"/>
</dbReference>
<dbReference type="InterPro" id="IPR036515">
    <property type="entry name" value="Transposase_17_sf"/>
</dbReference>
<organism evidence="1 2">
    <name type="scientific">Mucilaginibacter oryzae</name>
    <dbReference type="NCBI Taxonomy" id="468058"/>
    <lineage>
        <taxon>Bacteria</taxon>
        <taxon>Pseudomonadati</taxon>
        <taxon>Bacteroidota</taxon>
        <taxon>Sphingobacteriia</taxon>
        <taxon>Sphingobacteriales</taxon>
        <taxon>Sphingobacteriaceae</taxon>
        <taxon>Mucilaginibacter</taxon>
    </lineage>
</organism>
<proteinExistence type="predicted"/>
<dbReference type="GO" id="GO:0006313">
    <property type="term" value="P:DNA transposition"/>
    <property type="evidence" value="ECO:0007669"/>
    <property type="project" value="InterPro"/>
</dbReference>
<dbReference type="AlphaFoldDB" id="A0A316HH45"/>
<evidence type="ECO:0000313" key="2">
    <source>
        <dbReference type="Proteomes" id="UP000245678"/>
    </source>
</evidence>
<dbReference type="Gene3D" id="3.30.70.1290">
    <property type="entry name" value="Transposase IS200-like"/>
    <property type="match status" value="1"/>
</dbReference>
<comment type="caution">
    <text evidence="1">The sequence shown here is derived from an EMBL/GenBank/DDBJ whole genome shotgun (WGS) entry which is preliminary data.</text>
</comment>